<accession>A0ABN7XM78</accession>
<comment type="caution">
    <text evidence="2">The sequence shown here is derived from an EMBL/GenBank/DDBJ whole genome shotgun (WGS) entry which is preliminary data.</text>
</comment>
<evidence type="ECO:0000256" key="1">
    <source>
        <dbReference type="SAM" id="Coils"/>
    </source>
</evidence>
<keyword evidence="3" id="KW-1185">Reference proteome</keyword>
<organism evidence="2 3">
    <name type="scientific">Gigaspora margarita</name>
    <dbReference type="NCBI Taxonomy" id="4874"/>
    <lineage>
        <taxon>Eukaryota</taxon>
        <taxon>Fungi</taxon>
        <taxon>Fungi incertae sedis</taxon>
        <taxon>Mucoromycota</taxon>
        <taxon>Glomeromycotina</taxon>
        <taxon>Glomeromycetes</taxon>
        <taxon>Diversisporales</taxon>
        <taxon>Gigasporaceae</taxon>
        <taxon>Gigaspora</taxon>
    </lineage>
</organism>
<protein>
    <submittedName>
        <fullName evidence="2">12227_t:CDS:1</fullName>
    </submittedName>
</protein>
<sequence length="107" mass="12229">FTKNKFKMSQSNSAEVERIRKYIKELEEENDKLTTDNDDLTTKNTNLTNRVTKLQKENATLTDTITESNNTAEDILINLNVRFGENDTLSAKLTKITTVSKEISEIN</sequence>
<dbReference type="Proteomes" id="UP000789901">
    <property type="component" value="Unassembled WGS sequence"/>
</dbReference>
<keyword evidence="1" id="KW-0175">Coiled coil</keyword>
<feature type="coiled-coil region" evidence="1">
    <location>
        <begin position="9"/>
        <end position="64"/>
    </location>
</feature>
<name>A0ABN7XM78_GIGMA</name>
<evidence type="ECO:0000313" key="2">
    <source>
        <dbReference type="EMBL" id="CAG8855850.1"/>
    </source>
</evidence>
<dbReference type="EMBL" id="CAJVQB010153767">
    <property type="protein sequence ID" value="CAG8855850.1"/>
    <property type="molecule type" value="Genomic_DNA"/>
</dbReference>
<gene>
    <name evidence="2" type="ORF">GMARGA_LOCUS44671</name>
</gene>
<feature type="non-terminal residue" evidence="2">
    <location>
        <position position="1"/>
    </location>
</feature>
<dbReference type="Gene3D" id="6.10.250.370">
    <property type="match status" value="1"/>
</dbReference>
<reference evidence="2 3" key="1">
    <citation type="submission" date="2021-06" db="EMBL/GenBank/DDBJ databases">
        <authorList>
            <person name="Kallberg Y."/>
            <person name="Tangrot J."/>
            <person name="Rosling A."/>
        </authorList>
    </citation>
    <scope>NUCLEOTIDE SEQUENCE [LARGE SCALE GENOMIC DNA]</scope>
    <source>
        <strain evidence="2 3">120-4 pot B 10/14</strain>
    </source>
</reference>
<evidence type="ECO:0000313" key="3">
    <source>
        <dbReference type="Proteomes" id="UP000789901"/>
    </source>
</evidence>
<proteinExistence type="predicted"/>